<proteinExistence type="predicted"/>
<evidence type="ECO:0000256" key="1">
    <source>
        <dbReference type="SAM" id="MobiDB-lite"/>
    </source>
</evidence>
<gene>
    <name evidence="2" type="ORF">N7463_008797</name>
</gene>
<evidence type="ECO:0000313" key="3">
    <source>
        <dbReference type="Proteomes" id="UP001149954"/>
    </source>
</evidence>
<protein>
    <submittedName>
        <fullName evidence="2">Uncharacterized protein</fullName>
    </submittedName>
</protein>
<sequence>MDINGGAGIEEWCHGLRHTSAHPKPRDSEDNPRRVRDLGTPSILTGESGYAGSTGATAVTDTVDAERGCQMGDDEM</sequence>
<organism evidence="2 3">
    <name type="scientific">Penicillium fimorum</name>
    <dbReference type="NCBI Taxonomy" id="1882269"/>
    <lineage>
        <taxon>Eukaryota</taxon>
        <taxon>Fungi</taxon>
        <taxon>Dikarya</taxon>
        <taxon>Ascomycota</taxon>
        <taxon>Pezizomycotina</taxon>
        <taxon>Eurotiomycetes</taxon>
        <taxon>Eurotiomycetidae</taxon>
        <taxon>Eurotiales</taxon>
        <taxon>Aspergillaceae</taxon>
        <taxon>Penicillium</taxon>
    </lineage>
</organism>
<dbReference type="AlphaFoldDB" id="A0A9X0C432"/>
<name>A0A9X0C432_9EURO</name>
<reference evidence="2" key="2">
    <citation type="journal article" date="2023" name="IMA Fungus">
        <title>Comparative genomic study of the Penicillium genus elucidates a diverse pangenome and 15 lateral gene transfer events.</title>
        <authorList>
            <person name="Petersen C."/>
            <person name="Sorensen T."/>
            <person name="Nielsen M.R."/>
            <person name="Sondergaard T.E."/>
            <person name="Sorensen J.L."/>
            <person name="Fitzpatrick D.A."/>
            <person name="Frisvad J.C."/>
            <person name="Nielsen K.L."/>
        </authorList>
    </citation>
    <scope>NUCLEOTIDE SEQUENCE</scope>
    <source>
        <strain evidence="2">IBT 29495</strain>
    </source>
</reference>
<dbReference type="Proteomes" id="UP001149954">
    <property type="component" value="Unassembled WGS sequence"/>
</dbReference>
<keyword evidence="3" id="KW-1185">Reference proteome</keyword>
<evidence type="ECO:0000313" key="2">
    <source>
        <dbReference type="EMBL" id="KAJ5496810.1"/>
    </source>
</evidence>
<dbReference type="EMBL" id="JAPWDS010000005">
    <property type="protein sequence ID" value="KAJ5496810.1"/>
    <property type="molecule type" value="Genomic_DNA"/>
</dbReference>
<comment type="caution">
    <text evidence="2">The sequence shown here is derived from an EMBL/GenBank/DDBJ whole genome shotgun (WGS) entry which is preliminary data.</text>
</comment>
<feature type="region of interest" description="Disordered" evidence="1">
    <location>
        <begin position="14"/>
        <end position="56"/>
    </location>
</feature>
<reference evidence="2" key="1">
    <citation type="submission" date="2022-12" db="EMBL/GenBank/DDBJ databases">
        <authorList>
            <person name="Petersen C."/>
        </authorList>
    </citation>
    <scope>NUCLEOTIDE SEQUENCE</scope>
    <source>
        <strain evidence="2">IBT 29495</strain>
    </source>
</reference>
<feature type="compositionally biased region" description="Basic and acidic residues" evidence="1">
    <location>
        <begin position="24"/>
        <end position="37"/>
    </location>
</feature>
<accession>A0A9X0C432</accession>